<dbReference type="STRING" id="303698.A0A1V6TDH7"/>
<name>A0A1V6TDH7_9EURO</name>
<accession>A0A1V6TDH7</accession>
<dbReference type="Proteomes" id="UP000191285">
    <property type="component" value="Unassembled WGS sequence"/>
</dbReference>
<dbReference type="EMBL" id="MLKD01000008">
    <property type="protein sequence ID" value="OQE23633.1"/>
    <property type="molecule type" value="Genomic_DNA"/>
</dbReference>
<dbReference type="InterPro" id="IPR027417">
    <property type="entry name" value="P-loop_NTPase"/>
</dbReference>
<comment type="caution">
    <text evidence="2">The sequence shown here is derived from an EMBL/GenBank/DDBJ whole genome shotgun (WGS) entry which is preliminary data.</text>
</comment>
<evidence type="ECO:0000256" key="1">
    <source>
        <dbReference type="SAM" id="Phobius"/>
    </source>
</evidence>
<protein>
    <recommendedName>
        <fullName evidence="4">Sulfotransferase domain-containing protein</fullName>
    </recommendedName>
</protein>
<keyword evidence="1" id="KW-0472">Membrane</keyword>
<proteinExistence type="predicted"/>
<sequence length="265" mass="30943">MTRLIDREPPYEPETPLRLVVAGLSRTGTASLYLALQELGYTPWHMCEPIENPSRMFNQWTEAMKCRFFGEGRPYDRTDFDKLRGPYDALLDIPACLFWDEFQELYPETKIILTTRSADSWFKSIHNTIIPWLEKPMLNVLQHFDNKRLGPEMRMVKMAYKVICRNNYHSHTVKKRYLQHNERVRAGVSSERFLEMRLGDGWEPLCAFLGVPVPNKPYPMVNNTNEFNQGASEADTQMLIALLKPWLAVIIPVLVAAAWYLFLRK</sequence>
<dbReference type="PANTHER" id="PTHR36978:SF4">
    <property type="entry name" value="P-LOOP CONTAINING NUCLEOSIDE TRIPHOSPHATE HYDROLASE PROTEIN"/>
    <property type="match status" value="1"/>
</dbReference>
<dbReference type="PANTHER" id="PTHR36978">
    <property type="entry name" value="P-LOOP CONTAINING NUCLEOTIDE TRIPHOSPHATE HYDROLASE"/>
    <property type="match status" value="1"/>
</dbReference>
<dbReference type="SUPFAM" id="SSF52540">
    <property type="entry name" value="P-loop containing nucleoside triphosphate hydrolases"/>
    <property type="match status" value="1"/>
</dbReference>
<keyword evidence="1" id="KW-1133">Transmembrane helix</keyword>
<gene>
    <name evidence="2" type="ORF">PENSTE_c008G05618</name>
</gene>
<dbReference type="Gene3D" id="3.40.50.300">
    <property type="entry name" value="P-loop containing nucleotide triphosphate hydrolases"/>
    <property type="match status" value="1"/>
</dbReference>
<dbReference type="AlphaFoldDB" id="A0A1V6TDH7"/>
<dbReference type="InterPro" id="IPR040632">
    <property type="entry name" value="Sulfotransfer_4"/>
</dbReference>
<dbReference type="OrthoDB" id="408152at2759"/>
<evidence type="ECO:0000313" key="2">
    <source>
        <dbReference type="EMBL" id="OQE23633.1"/>
    </source>
</evidence>
<keyword evidence="1" id="KW-0812">Transmembrane</keyword>
<keyword evidence="3" id="KW-1185">Reference proteome</keyword>
<evidence type="ECO:0008006" key="4">
    <source>
        <dbReference type="Google" id="ProtNLM"/>
    </source>
</evidence>
<reference evidence="3" key="1">
    <citation type="journal article" date="2017" name="Nat. Microbiol.">
        <title>Global analysis of biosynthetic gene clusters reveals vast potential of secondary metabolite production in Penicillium species.</title>
        <authorList>
            <person name="Nielsen J.C."/>
            <person name="Grijseels S."/>
            <person name="Prigent S."/>
            <person name="Ji B."/>
            <person name="Dainat J."/>
            <person name="Nielsen K.F."/>
            <person name="Frisvad J.C."/>
            <person name="Workman M."/>
            <person name="Nielsen J."/>
        </authorList>
    </citation>
    <scope>NUCLEOTIDE SEQUENCE [LARGE SCALE GENOMIC DNA]</scope>
    <source>
        <strain evidence="3">IBT 24891</strain>
    </source>
</reference>
<dbReference type="Pfam" id="PF17784">
    <property type="entry name" value="Sulfotransfer_4"/>
    <property type="match status" value="1"/>
</dbReference>
<organism evidence="2 3">
    <name type="scientific">Penicillium steckii</name>
    <dbReference type="NCBI Taxonomy" id="303698"/>
    <lineage>
        <taxon>Eukaryota</taxon>
        <taxon>Fungi</taxon>
        <taxon>Dikarya</taxon>
        <taxon>Ascomycota</taxon>
        <taxon>Pezizomycotina</taxon>
        <taxon>Eurotiomycetes</taxon>
        <taxon>Eurotiomycetidae</taxon>
        <taxon>Eurotiales</taxon>
        <taxon>Aspergillaceae</taxon>
        <taxon>Penicillium</taxon>
    </lineage>
</organism>
<feature type="transmembrane region" description="Helical" evidence="1">
    <location>
        <begin position="246"/>
        <end position="263"/>
    </location>
</feature>
<evidence type="ECO:0000313" key="3">
    <source>
        <dbReference type="Proteomes" id="UP000191285"/>
    </source>
</evidence>